<proteinExistence type="inferred from homology"/>
<evidence type="ECO:0000256" key="4">
    <source>
        <dbReference type="ARBA" id="ARBA00023242"/>
    </source>
</evidence>
<gene>
    <name evidence="6" type="ORF">DEA37_0000769</name>
</gene>
<comment type="subcellular location">
    <subcellularLocation>
        <location evidence="1">Nucleus</location>
    </subcellularLocation>
</comment>
<dbReference type="PANTHER" id="PTHR15840">
    <property type="entry name" value="CGI-121 FAMILY MEMBER"/>
    <property type="match status" value="1"/>
</dbReference>
<evidence type="ECO:0000256" key="2">
    <source>
        <dbReference type="ARBA" id="ARBA00005546"/>
    </source>
</evidence>
<dbReference type="InterPro" id="IPR036504">
    <property type="entry name" value="CGI121/TPRKB_sf"/>
</dbReference>
<evidence type="ECO:0000256" key="1">
    <source>
        <dbReference type="ARBA" id="ARBA00004123"/>
    </source>
</evidence>
<organism evidence="6 7">
    <name type="scientific">Paragonimus westermani</name>
    <dbReference type="NCBI Taxonomy" id="34504"/>
    <lineage>
        <taxon>Eukaryota</taxon>
        <taxon>Metazoa</taxon>
        <taxon>Spiralia</taxon>
        <taxon>Lophotrochozoa</taxon>
        <taxon>Platyhelminthes</taxon>
        <taxon>Trematoda</taxon>
        <taxon>Digenea</taxon>
        <taxon>Plagiorchiida</taxon>
        <taxon>Troglotremata</taxon>
        <taxon>Troglotrematidae</taxon>
        <taxon>Paragonimus</taxon>
    </lineage>
</organism>
<reference evidence="6 7" key="1">
    <citation type="journal article" date="2019" name="Gigascience">
        <title>Whole-genome sequence of the oriental lung fluke Paragonimus westermani.</title>
        <authorList>
            <person name="Oey H."/>
            <person name="Zakrzewski M."/>
            <person name="Narain K."/>
            <person name="Devi K.R."/>
            <person name="Agatsuma T."/>
            <person name="Nawaratna S."/>
            <person name="Gobert G.N."/>
            <person name="Jones M.K."/>
            <person name="Ragan M.A."/>
            <person name="McManus D.P."/>
            <person name="Krause L."/>
        </authorList>
    </citation>
    <scope>NUCLEOTIDE SEQUENCE [LARGE SCALE GENOMIC DNA]</scope>
    <source>
        <strain evidence="6 7">IND2009</strain>
    </source>
</reference>
<dbReference type="Gene3D" id="3.30.2380.10">
    <property type="entry name" value="CGI121/TPRKB"/>
    <property type="match status" value="1"/>
</dbReference>
<protein>
    <submittedName>
        <fullName evidence="6">EKC/KEOPS complex subunit CGI121/TPRKB</fullName>
    </submittedName>
</protein>
<dbReference type="Pfam" id="PF08617">
    <property type="entry name" value="CGI-121"/>
    <property type="match status" value="1"/>
</dbReference>
<evidence type="ECO:0000256" key="5">
    <source>
        <dbReference type="RuleBase" id="RU004398"/>
    </source>
</evidence>
<evidence type="ECO:0000313" key="6">
    <source>
        <dbReference type="EMBL" id="KAA3673564.1"/>
    </source>
</evidence>
<dbReference type="PANTHER" id="PTHR15840:SF10">
    <property type="entry name" value="EKC_KEOPS COMPLEX SUBUNIT TPRKB"/>
    <property type="match status" value="1"/>
</dbReference>
<keyword evidence="3" id="KW-0819">tRNA processing</keyword>
<dbReference type="SUPFAM" id="SSF143870">
    <property type="entry name" value="PF0523-like"/>
    <property type="match status" value="1"/>
</dbReference>
<evidence type="ECO:0000313" key="7">
    <source>
        <dbReference type="Proteomes" id="UP000324629"/>
    </source>
</evidence>
<sequence length="201" mass="22740">MSKQWQKRTLDLFPTHGLVIGYWLDVSNSKDLHKMILDKKLPIPRSMTCVVIDAKYIIDVIQIETAVTQALLHISSHTMVTRELATEVLYCLSPTRSLNQALRFFSVNSSTKRGLVVVIYPRSEPDVLSALDRCQSDLEHIVCGRIAHEDLFNLKEGIVDAAELYGISSEELTIINQSYCPHDELVDAILTRMSARELSRV</sequence>
<dbReference type="GO" id="GO:0005634">
    <property type="term" value="C:nucleus"/>
    <property type="evidence" value="ECO:0007669"/>
    <property type="project" value="UniProtKB-SubCell"/>
</dbReference>
<name>A0A5J4NDC0_9TREM</name>
<comment type="similarity">
    <text evidence="2 5">Belongs to the CGI121/TPRKB family.</text>
</comment>
<dbReference type="EMBL" id="QNGE01003824">
    <property type="protein sequence ID" value="KAA3673564.1"/>
    <property type="molecule type" value="Genomic_DNA"/>
</dbReference>
<dbReference type="GO" id="GO:0002949">
    <property type="term" value="P:tRNA threonylcarbamoyladenosine modification"/>
    <property type="evidence" value="ECO:0007669"/>
    <property type="project" value="TreeGrafter"/>
</dbReference>
<accession>A0A5J4NDC0</accession>
<keyword evidence="7" id="KW-1185">Reference proteome</keyword>
<comment type="caution">
    <text evidence="6">The sequence shown here is derived from an EMBL/GenBank/DDBJ whole genome shotgun (WGS) entry which is preliminary data.</text>
</comment>
<evidence type="ECO:0000256" key="3">
    <source>
        <dbReference type="ARBA" id="ARBA00022694"/>
    </source>
</evidence>
<dbReference type="Proteomes" id="UP000324629">
    <property type="component" value="Unassembled WGS sequence"/>
</dbReference>
<keyword evidence="4 5" id="KW-0539">Nucleus</keyword>
<dbReference type="GO" id="GO:0005829">
    <property type="term" value="C:cytosol"/>
    <property type="evidence" value="ECO:0007669"/>
    <property type="project" value="TreeGrafter"/>
</dbReference>
<dbReference type="InterPro" id="IPR013926">
    <property type="entry name" value="CGI121/TPRKB"/>
</dbReference>
<dbReference type="AlphaFoldDB" id="A0A5J4NDC0"/>
<dbReference type="GO" id="GO:0000408">
    <property type="term" value="C:EKC/KEOPS complex"/>
    <property type="evidence" value="ECO:0007669"/>
    <property type="project" value="TreeGrafter"/>
</dbReference>